<proteinExistence type="predicted"/>
<dbReference type="Gene3D" id="1.10.10.10">
    <property type="entry name" value="Winged helix-like DNA-binding domain superfamily/Winged helix DNA-binding domain"/>
    <property type="match status" value="1"/>
</dbReference>
<dbReference type="InterPro" id="IPR036390">
    <property type="entry name" value="WH_DNA-bd_sf"/>
</dbReference>
<accession>A0A0F8WEF5</accession>
<name>A0A0F8WEF5_9ZZZZ</name>
<gene>
    <name evidence="1" type="ORF">LCGC14_3080020</name>
</gene>
<dbReference type="SUPFAM" id="SSF46785">
    <property type="entry name" value="Winged helix' DNA-binding domain"/>
    <property type="match status" value="1"/>
</dbReference>
<evidence type="ECO:0000313" key="1">
    <source>
        <dbReference type="EMBL" id="KKK54898.1"/>
    </source>
</evidence>
<comment type="caution">
    <text evidence="1">The sequence shown here is derived from an EMBL/GenBank/DDBJ whole genome shotgun (WGS) entry which is preliminary data.</text>
</comment>
<dbReference type="EMBL" id="LAZR01065762">
    <property type="protein sequence ID" value="KKK54898.1"/>
    <property type="molecule type" value="Genomic_DNA"/>
</dbReference>
<dbReference type="AlphaFoldDB" id="A0A0F8WEF5"/>
<reference evidence="1" key="1">
    <citation type="journal article" date="2015" name="Nature">
        <title>Complex archaea that bridge the gap between prokaryotes and eukaryotes.</title>
        <authorList>
            <person name="Spang A."/>
            <person name="Saw J.H."/>
            <person name="Jorgensen S.L."/>
            <person name="Zaremba-Niedzwiedzka K."/>
            <person name="Martijn J."/>
            <person name="Lind A.E."/>
            <person name="van Eijk R."/>
            <person name="Schleper C."/>
            <person name="Guy L."/>
            <person name="Ettema T.J."/>
        </authorList>
    </citation>
    <scope>NUCLEOTIDE SEQUENCE</scope>
</reference>
<protein>
    <submittedName>
        <fullName evidence="1">Uncharacterized protein</fullName>
    </submittedName>
</protein>
<dbReference type="InterPro" id="IPR036388">
    <property type="entry name" value="WH-like_DNA-bd_sf"/>
</dbReference>
<organism evidence="1">
    <name type="scientific">marine sediment metagenome</name>
    <dbReference type="NCBI Taxonomy" id="412755"/>
    <lineage>
        <taxon>unclassified sequences</taxon>
        <taxon>metagenomes</taxon>
        <taxon>ecological metagenomes</taxon>
    </lineage>
</organism>
<sequence>MSQSLRDQIFWIIKGNPGIVRTEVRDQLKLQNNVVTPAIKELVDAHMIVEGAIRISNTTGKPGKQLFVAEDWAKELDSQNRIFE</sequence>